<organism evidence="2 3">
    <name type="scientific">Epilithonimonas hispanica</name>
    <dbReference type="NCBI Taxonomy" id="358687"/>
    <lineage>
        <taxon>Bacteria</taxon>
        <taxon>Pseudomonadati</taxon>
        <taxon>Bacteroidota</taxon>
        <taxon>Flavobacteriia</taxon>
        <taxon>Flavobacteriales</taxon>
        <taxon>Weeksellaceae</taxon>
        <taxon>Chryseobacterium group</taxon>
        <taxon>Epilithonimonas</taxon>
    </lineage>
</organism>
<keyword evidence="3" id="KW-1185">Reference proteome</keyword>
<dbReference type="AlphaFoldDB" id="A0A3D9CLK7"/>
<protein>
    <submittedName>
        <fullName evidence="2">Uncharacterized protein</fullName>
    </submittedName>
</protein>
<sequence>METQKFELENHKIAVLIIVSSLMFLIYNLLTGTLSKSKTKELQKKIEIKKIMSEDEVNSVEAETIYYENHPNEKFE</sequence>
<accession>A0A3D9CLK7</accession>
<reference evidence="2 3" key="1">
    <citation type="journal article" date="2006" name="Int. J. Syst. Evol. Microbiol.">
        <title>Chryseobacterium hispanicum sp. nov., isolated from the drinking water distribution system of Sevilla, Spain.</title>
        <authorList>
            <person name="Gallego V."/>
            <person name="Garcia M.T."/>
            <person name="Ventosa A."/>
        </authorList>
    </citation>
    <scope>NUCLEOTIDE SEQUENCE [LARGE SCALE GENOMIC DNA]</scope>
    <source>
        <strain evidence="2 3">KCTC 22104</strain>
    </source>
</reference>
<evidence type="ECO:0000256" key="1">
    <source>
        <dbReference type="SAM" id="Phobius"/>
    </source>
</evidence>
<dbReference type="RefSeq" id="WP_116036990.1">
    <property type="nucleotide sequence ID" value="NZ_JBHLVV010000040.1"/>
</dbReference>
<dbReference type="EMBL" id="QNUG01000058">
    <property type="protein sequence ID" value="REC66607.1"/>
    <property type="molecule type" value="Genomic_DNA"/>
</dbReference>
<comment type="caution">
    <text evidence="2">The sequence shown here is derived from an EMBL/GenBank/DDBJ whole genome shotgun (WGS) entry which is preliminary data.</text>
</comment>
<proteinExistence type="predicted"/>
<keyword evidence="1" id="KW-1133">Transmembrane helix</keyword>
<keyword evidence="1" id="KW-0472">Membrane</keyword>
<keyword evidence="1" id="KW-0812">Transmembrane</keyword>
<evidence type="ECO:0000313" key="2">
    <source>
        <dbReference type="EMBL" id="REC66607.1"/>
    </source>
</evidence>
<dbReference type="Proteomes" id="UP000256326">
    <property type="component" value="Unassembled WGS sequence"/>
</dbReference>
<feature type="transmembrane region" description="Helical" evidence="1">
    <location>
        <begin position="12"/>
        <end position="30"/>
    </location>
</feature>
<gene>
    <name evidence="2" type="ORF">DRF58_16535</name>
</gene>
<name>A0A3D9CLK7_9FLAO</name>
<evidence type="ECO:0000313" key="3">
    <source>
        <dbReference type="Proteomes" id="UP000256326"/>
    </source>
</evidence>